<evidence type="ECO:0000313" key="2">
    <source>
        <dbReference type="Proteomes" id="UP000824469"/>
    </source>
</evidence>
<protein>
    <submittedName>
        <fullName evidence="1">Uncharacterized protein</fullName>
    </submittedName>
</protein>
<dbReference type="Proteomes" id="UP000824469">
    <property type="component" value="Unassembled WGS sequence"/>
</dbReference>
<keyword evidence="2" id="KW-1185">Reference proteome</keyword>
<proteinExistence type="predicted"/>
<dbReference type="EMBL" id="JAHRHJ020000001">
    <property type="protein sequence ID" value="KAH9328772.1"/>
    <property type="molecule type" value="Genomic_DNA"/>
</dbReference>
<feature type="non-terminal residue" evidence="1">
    <location>
        <position position="156"/>
    </location>
</feature>
<comment type="caution">
    <text evidence="1">The sequence shown here is derived from an EMBL/GenBank/DDBJ whole genome shotgun (WGS) entry which is preliminary data.</text>
</comment>
<accession>A0AA38GWD6</accession>
<sequence length="156" mass="17600">WNLQLFRGISTMDVKFVDESDLCCHFGHVKGHLLGRKRRIGACLDIIMGQRKIMAKEDVVSEANMIVACQTYRDEDPLSFSRKLPSRSGSGAEFDSGPAITTQKKCAPCGSMDKIIQAEFPDEMDLLIRYRPAHIGNFYEGRDSMIKSVKEIILRT</sequence>
<name>A0AA38GWD6_TAXCH</name>
<gene>
    <name evidence="1" type="ORF">KI387_000880</name>
</gene>
<evidence type="ECO:0000313" key="1">
    <source>
        <dbReference type="EMBL" id="KAH9328772.1"/>
    </source>
</evidence>
<dbReference type="AlphaFoldDB" id="A0AA38GWD6"/>
<reference evidence="1 2" key="1">
    <citation type="journal article" date="2021" name="Nat. Plants">
        <title>The Taxus genome provides insights into paclitaxel biosynthesis.</title>
        <authorList>
            <person name="Xiong X."/>
            <person name="Gou J."/>
            <person name="Liao Q."/>
            <person name="Li Y."/>
            <person name="Zhou Q."/>
            <person name="Bi G."/>
            <person name="Li C."/>
            <person name="Du R."/>
            <person name="Wang X."/>
            <person name="Sun T."/>
            <person name="Guo L."/>
            <person name="Liang H."/>
            <person name="Lu P."/>
            <person name="Wu Y."/>
            <person name="Zhang Z."/>
            <person name="Ro D.K."/>
            <person name="Shang Y."/>
            <person name="Huang S."/>
            <person name="Yan J."/>
        </authorList>
    </citation>
    <scope>NUCLEOTIDE SEQUENCE [LARGE SCALE GENOMIC DNA]</scope>
    <source>
        <strain evidence="1">Ta-2019</strain>
    </source>
</reference>
<organism evidence="1 2">
    <name type="scientific">Taxus chinensis</name>
    <name type="common">Chinese yew</name>
    <name type="synonym">Taxus wallichiana var. chinensis</name>
    <dbReference type="NCBI Taxonomy" id="29808"/>
    <lineage>
        <taxon>Eukaryota</taxon>
        <taxon>Viridiplantae</taxon>
        <taxon>Streptophyta</taxon>
        <taxon>Embryophyta</taxon>
        <taxon>Tracheophyta</taxon>
        <taxon>Spermatophyta</taxon>
        <taxon>Pinopsida</taxon>
        <taxon>Pinidae</taxon>
        <taxon>Conifers II</taxon>
        <taxon>Cupressales</taxon>
        <taxon>Taxaceae</taxon>
        <taxon>Taxus</taxon>
    </lineage>
</organism>
<feature type="non-terminal residue" evidence="1">
    <location>
        <position position="1"/>
    </location>
</feature>